<evidence type="ECO:0000259" key="2">
    <source>
        <dbReference type="PROSITE" id="PS50835"/>
    </source>
</evidence>
<dbReference type="Gene3D" id="2.60.40.10">
    <property type="entry name" value="Immunoglobulins"/>
    <property type="match status" value="1"/>
</dbReference>
<dbReference type="Pfam" id="PF08205">
    <property type="entry name" value="C2-set_2"/>
    <property type="match status" value="1"/>
</dbReference>
<dbReference type="PROSITE" id="PS00290">
    <property type="entry name" value="IG_MHC"/>
    <property type="match status" value="1"/>
</dbReference>
<sequence length="95" mass="10997">PPLEIRVMNITKRNTIIGKENEILTLICYTKGGIPRGETIWYNGKKMLAMNKDDNETAYYSFTPNRNHNGQVYTCTAEHDMLITPLNQTINWISY</sequence>
<feature type="non-terminal residue" evidence="3">
    <location>
        <position position="95"/>
    </location>
</feature>
<keyword evidence="1" id="KW-1015">Disulfide bond</keyword>
<dbReference type="OrthoDB" id="8925804at2759"/>
<dbReference type="InterPro" id="IPR013162">
    <property type="entry name" value="CD80_C2-set"/>
</dbReference>
<dbReference type="EMBL" id="UYJE01000373">
    <property type="protein sequence ID" value="VDH92732.1"/>
    <property type="molecule type" value="Genomic_DNA"/>
</dbReference>
<dbReference type="InterPro" id="IPR013783">
    <property type="entry name" value="Ig-like_fold"/>
</dbReference>
<dbReference type="Proteomes" id="UP000596742">
    <property type="component" value="Unassembled WGS sequence"/>
</dbReference>
<dbReference type="InterPro" id="IPR007110">
    <property type="entry name" value="Ig-like_dom"/>
</dbReference>
<organism evidence="3 4">
    <name type="scientific">Mytilus galloprovincialis</name>
    <name type="common">Mediterranean mussel</name>
    <dbReference type="NCBI Taxonomy" id="29158"/>
    <lineage>
        <taxon>Eukaryota</taxon>
        <taxon>Metazoa</taxon>
        <taxon>Spiralia</taxon>
        <taxon>Lophotrochozoa</taxon>
        <taxon>Mollusca</taxon>
        <taxon>Bivalvia</taxon>
        <taxon>Autobranchia</taxon>
        <taxon>Pteriomorphia</taxon>
        <taxon>Mytilida</taxon>
        <taxon>Mytiloidea</taxon>
        <taxon>Mytilidae</taxon>
        <taxon>Mytilinae</taxon>
        <taxon>Mytilus</taxon>
    </lineage>
</organism>
<evidence type="ECO:0000313" key="3">
    <source>
        <dbReference type="EMBL" id="VDH92732.1"/>
    </source>
</evidence>
<feature type="non-terminal residue" evidence="3">
    <location>
        <position position="1"/>
    </location>
</feature>
<keyword evidence="4" id="KW-1185">Reference proteome</keyword>
<reference evidence="3" key="1">
    <citation type="submission" date="2018-11" db="EMBL/GenBank/DDBJ databases">
        <authorList>
            <person name="Alioto T."/>
            <person name="Alioto T."/>
        </authorList>
    </citation>
    <scope>NUCLEOTIDE SEQUENCE</scope>
</reference>
<feature type="domain" description="Ig-like" evidence="2">
    <location>
        <begin position="1"/>
        <end position="91"/>
    </location>
</feature>
<dbReference type="AlphaFoldDB" id="A0A8B6BNV5"/>
<protein>
    <recommendedName>
        <fullName evidence="2">Ig-like domain-containing protein</fullName>
    </recommendedName>
</protein>
<dbReference type="InterPro" id="IPR003006">
    <property type="entry name" value="Ig/MHC_CS"/>
</dbReference>
<proteinExistence type="predicted"/>
<accession>A0A8B6BNV5</accession>
<evidence type="ECO:0000256" key="1">
    <source>
        <dbReference type="ARBA" id="ARBA00023157"/>
    </source>
</evidence>
<comment type="caution">
    <text evidence="3">The sequence shown here is derived from an EMBL/GenBank/DDBJ whole genome shotgun (WGS) entry which is preliminary data.</text>
</comment>
<evidence type="ECO:0000313" key="4">
    <source>
        <dbReference type="Proteomes" id="UP000596742"/>
    </source>
</evidence>
<name>A0A8B6BNV5_MYTGA</name>
<dbReference type="InterPro" id="IPR036179">
    <property type="entry name" value="Ig-like_dom_sf"/>
</dbReference>
<dbReference type="PROSITE" id="PS50835">
    <property type="entry name" value="IG_LIKE"/>
    <property type="match status" value="1"/>
</dbReference>
<dbReference type="SUPFAM" id="SSF48726">
    <property type="entry name" value="Immunoglobulin"/>
    <property type="match status" value="1"/>
</dbReference>
<gene>
    <name evidence="3" type="ORF">MGAL_10B018283</name>
</gene>